<name>A0ABQ8UEU8_9EUKA</name>
<gene>
    <name evidence="1" type="ORF">PAPYR_6626</name>
</gene>
<dbReference type="EMBL" id="JAPMOS010000039">
    <property type="protein sequence ID" value="KAJ4457809.1"/>
    <property type="molecule type" value="Genomic_DNA"/>
</dbReference>
<comment type="caution">
    <text evidence="1">The sequence shown here is derived from an EMBL/GenBank/DDBJ whole genome shotgun (WGS) entry which is preliminary data.</text>
</comment>
<reference evidence="1" key="1">
    <citation type="journal article" date="2022" name="bioRxiv">
        <title>Genomics of Preaxostyla Flagellates Illuminates Evolutionary Transitions and the Path Towards Mitochondrial Loss.</title>
        <authorList>
            <person name="Novak L.V.F."/>
            <person name="Treitli S.C."/>
            <person name="Pyrih J."/>
            <person name="Halakuc P."/>
            <person name="Pipaliya S.V."/>
            <person name="Vacek V."/>
            <person name="Brzon O."/>
            <person name="Soukal P."/>
            <person name="Eme L."/>
            <person name="Dacks J.B."/>
            <person name="Karnkowska A."/>
            <person name="Elias M."/>
            <person name="Hampl V."/>
        </authorList>
    </citation>
    <scope>NUCLEOTIDE SEQUENCE</scope>
    <source>
        <strain evidence="1">RCP-MX</strain>
    </source>
</reference>
<proteinExistence type="predicted"/>
<organism evidence="1 2">
    <name type="scientific">Paratrimastix pyriformis</name>
    <dbReference type="NCBI Taxonomy" id="342808"/>
    <lineage>
        <taxon>Eukaryota</taxon>
        <taxon>Metamonada</taxon>
        <taxon>Preaxostyla</taxon>
        <taxon>Paratrimastigidae</taxon>
        <taxon>Paratrimastix</taxon>
    </lineage>
</organism>
<evidence type="ECO:0000313" key="1">
    <source>
        <dbReference type="EMBL" id="KAJ4457809.1"/>
    </source>
</evidence>
<protein>
    <submittedName>
        <fullName evidence="1">Uncharacterized protein</fullName>
    </submittedName>
</protein>
<accession>A0ABQ8UEU8</accession>
<sequence>MRVTNEHGLPDHKTESDLLSRLPGDLMLFMLKSSACSTTTYIQLLGISHALRDQIRGSVQELSFGDLMASPPTEALTALICPCNCKGLTKLSLENQWIPLLESGTEAACIAWVDETFAGHRPGTLSTLQVPVPLFQALDHRGLLSGLESLTLEQGGDIDDELLATVCRACPRLCALRAPEPQTAGDPRVPLRLCHQDYIPPVLAANQATLRSLTLRQCDDSKTLFALPDKPTDALLSPALVNQLR</sequence>
<keyword evidence="2" id="KW-1185">Reference proteome</keyword>
<evidence type="ECO:0000313" key="2">
    <source>
        <dbReference type="Proteomes" id="UP001141327"/>
    </source>
</evidence>
<dbReference type="Proteomes" id="UP001141327">
    <property type="component" value="Unassembled WGS sequence"/>
</dbReference>